<accession>A0A0L0F0P0</accession>
<dbReference type="AlphaFoldDB" id="A0A0L0F0P0"/>
<dbReference type="Proteomes" id="UP000054560">
    <property type="component" value="Unassembled WGS sequence"/>
</dbReference>
<feature type="non-terminal residue" evidence="1">
    <location>
        <position position="71"/>
    </location>
</feature>
<evidence type="ECO:0000313" key="2">
    <source>
        <dbReference type="Proteomes" id="UP000054560"/>
    </source>
</evidence>
<evidence type="ECO:0000313" key="1">
    <source>
        <dbReference type="EMBL" id="KNC70159.1"/>
    </source>
</evidence>
<protein>
    <submittedName>
        <fullName evidence="1">Uncharacterized protein</fullName>
    </submittedName>
</protein>
<dbReference type="RefSeq" id="XP_014144061.1">
    <property type="nucleotide sequence ID" value="XM_014288586.1"/>
</dbReference>
<reference evidence="1 2" key="1">
    <citation type="submission" date="2011-02" db="EMBL/GenBank/DDBJ databases">
        <title>The Genome Sequence of Sphaeroforma arctica JP610.</title>
        <authorList>
            <consortium name="The Broad Institute Genome Sequencing Platform"/>
            <person name="Russ C."/>
            <person name="Cuomo C."/>
            <person name="Young S.K."/>
            <person name="Zeng Q."/>
            <person name="Gargeya S."/>
            <person name="Alvarado L."/>
            <person name="Berlin A."/>
            <person name="Chapman S.B."/>
            <person name="Chen Z."/>
            <person name="Freedman E."/>
            <person name="Gellesch M."/>
            <person name="Goldberg J."/>
            <person name="Griggs A."/>
            <person name="Gujja S."/>
            <person name="Heilman E."/>
            <person name="Heiman D."/>
            <person name="Howarth C."/>
            <person name="Mehta T."/>
            <person name="Neiman D."/>
            <person name="Pearson M."/>
            <person name="Roberts A."/>
            <person name="Saif S."/>
            <person name="Shea T."/>
            <person name="Shenoy N."/>
            <person name="Sisk P."/>
            <person name="Stolte C."/>
            <person name="Sykes S."/>
            <person name="White J."/>
            <person name="Yandava C."/>
            <person name="Burger G."/>
            <person name="Gray M.W."/>
            <person name="Holland P.W.H."/>
            <person name="King N."/>
            <person name="Lang F.B.F."/>
            <person name="Roger A.J."/>
            <person name="Ruiz-Trillo I."/>
            <person name="Haas B."/>
            <person name="Nusbaum C."/>
            <person name="Birren B."/>
        </authorList>
    </citation>
    <scope>NUCLEOTIDE SEQUENCE [LARGE SCALE GENOMIC DNA]</scope>
    <source>
        <strain evidence="1 2">JP610</strain>
    </source>
</reference>
<keyword evidence="2" id="KW-1185">Reference proteome</keyword>
<sequence>MAMHLCTTLFDKWSRVLGDTEEDRQAEGSSASVCRSKQMRLLSCVGQLQEHINVLTIASMAALSECCVILK</sequence>
<dbReference type="GeneID" id="25917823"/>
<name>A0A0L0F0P0_9EUKA</name>
<gene>
    <name evidence="1" type="ORF">SARC_17319</name>
</gene>
<proteinExistence type="predicted"/>
<dbReference type="EMBL" id="KQ251949">
    <property type="protein sequence ID" value="KNC70159.1"/>
    <property type="molecule type" value="Genomic_DNA"/>
</dbReference>
<organism evidence="1 2">
    <name type="scientific">Sphaeroforma arctica JP610</name>
    <dbReference type="NCBI Taxonomy" id="667725"/>
    <lineage>
        <taxon>Eukaryota</taxon>
        <taxon>Ichthyosporea</taxon>
        <taxon>Ichthyophonida</taxon>
        <taxon>Sphaeroforma</taxon>
    </lineage>
</organism>